<evidence type="ECO:0000256" key="2">
    <source>
        <dbReference type="ARBA" id="ARBA00022679"/>
    </source>
</evidence>
<sequence>MSTTRLQPSADLSQALERALRAGPRSAAQLMAALGVSQPTLSRTIQRLAGSVSSFRIKGDRTPRYAWLRALPQGLGARQRIYRCTSSGHLEPFAEVEFLAGGATLERSGHAVQLYEGLPPYMSFAAPSGFLGRQQAHEASKTPGFPASLKDWSDDHRVLYLFTQGMNLPGNLVFGDGAVQREMDFRTLEPTPAEEDLAHYVGMASQLRAAAWGSSAGGEQPKFLWLTGDARHVIVKFAKQGSRMAELLPLEHLALRALGEVGIPASRTQLLTAGGHVFLEVERFDRIGRHGRVGLLSAGAVDDEVYGRRDSWSEFAARCVQDKYLSAEAARQVDTMAAFSELIGNNDRHFENLSLLIGEDGEYQGLAPAYDILPMRYASIGGGIDPDLSPIEPKVGPIGAQPEVWAQAFAAAERFWLAAQHEDLPVPLSSAMKTLAASNLARARAFVAPLRPAAYR</sequence>
<dbReference type="Proteomes" id="UP001606099">
    <property type="component" value="Unassembled WGS sequence"/>
</dbReference>
<keyword evidence="2" id="KW-0808">Transferase</keyword>
<proteinExistence type="inferred from homology"/>
<evidence type="ECO:0000256" key="1">
    <source>
        <dbReference type="ARBA" id="ARBA00010164"/>
    </source>
</evidence>
<evidence type="ECO:0000313" key="5">
    <source>
        <dbReference type="EMBL" id="MFG6447893.1"/>
    </source>
</evidence>
<dbReference type="Gene3D" id="1.10.1070.20">
    <property type="match status" value="1"/>
</dbReference>
<dbReference type="InterPro" id="IPR052028">
    <property type="entry name" value="HipA_Ser/Thr_kinase"/>
</dbReference>
<dbReference type="PANTHER" id="PTHR37419">
    <property type="entry name" value="SERINE/THREONINE-PROTEIN KINASE TOXIN HIPA"/>
    <property type="match status" value="1"/>
</dbReference>
<dbReference type="InterPro" id="IPR036390">
    <property type="entry name" value="WH_DNA-bd_sf"/>
</dbReference>
<dbReference type="Pfam" id="PF07804">
    <property type="entry name" value="HipA_C"/>
    <property type="match status" value="1"/>
</dbReference>
<comment type="similarity">
    <text evidence="1">Belongs to the HipA Ser/Thr kinase family.</text>
</comment>
<name>A0ABW7FUA9_9BURK</name>
<keyword evidence="6" id="KW-1185">Reference proteome</keyword>
<protein>
    <submittedName>
        <fullName evidence="5">HipA domain-containing protein</fullName>
    </submittedName>
</protein>
<dbReference type="SUPFAM" id="SSF46785">
    <property type="entry name" value="Winged helix' DNA-binding domain"/>
    <property type="match status" value="1"/>
</dbReference>
<reference evidence="5 6" key="1">
    <citation type="submission" date="2024-08" db="EMBL/GenBank/DDBJ databases">
        <authorList>
            <person name="Lu H."/>
        </authorList>
    </citation>
    <scope>NUCLEOTIDE SEQUENCE [LARGE SCALE GENOMIC DNA]</scope>
    <source>
        <strain evidence="5 6">BYS180W</strain>
    </source>
</reference>
<accession>A0ABW7FUA9</accession>
<evidence type="ECO:0000256" key="3">
    <source>
        <dbReference type="ARBA" id="ARBA00022777"/>
    </source>
</evidence>
<dbReference type="EMBL" id="JBIGHZ010000002">
    <property type="protein sequence ID" value="MFG6447893.1"/>
    <property type="molecule type" value="Genomic_DNA"/>
</dbReference>
<dbReference type="PANTHER" id="PTHR37419:SF8">
    <property type="entry name" value="TOXIN YJJJ"/>
    <property type="match status" value="1"/>
</dbReference>
<evidence type="ECO:0000313" key="6">
    <source>
        <dbReference type="Proteomes" id="UP001606099"/>
    </source>
</evidence>
<dbReference type="CDD" id="cd00090">
    <property type="entry name" value="HTH_ARSR"/>
    <property type="match status" value="1"/>
</dbReference>
<keyword evidence="3" id="KW-0418">Kinase</keyword>
<dbReference type="InterPro" id="IPR011991">
    <property type="entry name" value="ArsR-like_HTH"/>
</dbReference>
<feature type="domain" description="HipA-like C-terminal" evidence="4">
    <location>
        <begin position="214"/>
        <end position="377"/>
    </location>
</feature>
<evidence type="ECO:0000259" key="4">
    <source>
        <dbReference type="Pfam" id="PF07804"/>
    </source>
</evidence>
<dbReference type="InterPro" id="IPR012893">
    <property type="entry name" value="HipA-like_C"/>
</dbReference>
<dbReference type="RefSeq" id="WP_394459672.1">
    <property type="nucleotide sequence ID" value="NZ_JBIGHZ010000002.1"/>
</dbReference>
<comment type="caution">
    <text evidence="5">The sequence shown here is derived from an EMBL/GenBank/DDBJ whole genome shotgun (WGS) entry which is preliminary data.</text>
</comment>
<organism evidence="5 6">
    <name type="scientific">Roseateles rivi</name>
    <dbReference type="NCBI Taxonomy" id="3299028"/>
    <lineage>
        <taxon>Bacteria</taxon>
        <taxon>Pseudomonadati</taxon>
        <taxon>Pseudomonadota</taxon>
        <taxon>Betaproteobacteria</taxon>
        <taxon>Burkholderiales</taxon>
        <taxon>Sphaerotilaceae</taxon>
        <taxon>Roseateles</taxon>
    </lineage>
</organism>
<gene>
    <name evidence="5" type="ORF">ACG0Z6_06485</name>
</gene>